<dbReference type="AlphaFoldDB" id="A0A8J4Q8U4"/>
<gene>
    <name evidence="2" type="ORF">CMV_028103</name>
</gene>
<sequence length="135" mass="14080">MRGDAARRARGHAPRMPTACLIGENNLTFQKTLIFRKSLQNMWAGSSQGQGSPHGQAAKAKAKAKAKRQGRLACQPWGHALACKLPEGHGSTAWARGRGAGMPRGWDAKAVACPWDPSKAMAALGGSAAAKPSGP</sequence>
<evidence type="ECO:0000256" key="1">
    <source>
        <dbReference type="SAM" id="MobiDB-lite"/>
    </source>
</evidence>
<name>A0A8J4Q8U4_9ROSI</name>
<feature type="region of interest" description="Disordered" evidence="1">
    <location>
        <begin position="44"/>
        <end position="69"/>
    </location>
</feature>
<accession>A0A8J4Q8U4</accession>
<reference evidence="2" key="1">
    <citation type="submission" date="2020-03" db="EMBL/GenBank/DDBJ databases">
        <title>Castanea mollissima Vanexum genome sequencing.</title>
        <authorList>
            <person name="Staton M."/>
        </authorList>
    </citation>
    <scope>NUCLEOTIDE SEQUENCE</scope>
    <source>
        <tissue evidence="2">Leaf</tissue>
    </source>
</reference>
<dbReference type="EMBL" id="JRKL02012321">
    <property type="protein sequence ID" value="KAF3945530.1"/>
    <property type="molecule type" value="Genomic_DNA"/>
</dbReference>
<proteinExistence type="predicted"/>
<dbReference type="Proteomes" id="UP000737018">
    <property type="component" value="Unassembled WGS sequence"/>
</dbReference>
<feature type="compositionally biased region" description="Basic residues" evidence="1">
    <location>
        <begin position="60"/>
        <end position="69"/>
    </location>
</feature>
<evidence type="ECO:0000313" key="2">
    <source>
        <dbReference type="EMBL" id="KAF3945530.1"/>
    </source>
</evidence>
<organism evidence="2 3">
    <name type="scientific">Castanea mollissima</name>
    <name type="common">Chinese chestnut</name>
    <dbReference type="NCBI Taxonomy" id="60419"/>
    <lineage>
        <taxon>Eukaryota</taxon>
        <taxon>Viridiplantae</taxon>
        <taxon>Streptophyta</taxon>
        <taxon>Embryophyta</taxon>
        <taxon>Tracheophyta</taxon>
        <taxon>Spermatophyta</taxon>
        <taxon>Magnoliopsida</taxon>
        <taxon>eudicotyledons</taxon>
        <taxon>Gunneridae</taxon>
        <taxon>Pentapetalae</taxon>
        <taxon>rosids</taxon>
        <taxon>fabids</taxon>
        <taxon>Fagales</taxon>
        <taxon>Fagaceae</taxon>
        <taxon>Castanea</taxon>
    </lineage>
</organism>
<feature type="compositionally biased region" description="Low complexity" evidence="1">
    <location>
        <begin position="44"/>
        <end position="59"/>
    </location>
</feature>
<protein>
    <submittedName>
        <fullName evidence="2">Uncharacterized protein</fullName>
    </submittedName>
</protein>
<evidence type="ECO:0000313" key="3">
    <source>
        <dbReference type="Proteomes" id="UP000737018"/>
    </source>
</evidence>
<comment type="caution">
    <text evidence="2">The sequence shown here is derived from an EMBL/GenBank/DDBJ whole genome shotgun (WGS) entry which is preliminary data.</text>
</comment>
<keyword evidence="3" id="KW-1185">Reference proteome</keyword>